<sequence>MDIRDEEGFIYFLFEHKSYTSRETAFQLLKYMIEIWEAKSKKEDMSELPMIIPLVIYHGKGDWNVKNEFRRYDTRV</sequence>
<proteinExistence type="predicted"/>
<dbReference type="AlphaFoldDB" id="A0A419SNL1"/>
<accession>A0A419SNL1</accession>
<protein>
    <recommendedName>
        <fullName evidence="1">Transposase (putative) YhgA-like domain-containing protein</fullName>
    </recommendedName>
</protein>
<comment type="caution">
    <text evidence="2">The sequence shown here is derived from an EMBL/GenBank/DDBJ whole genome shotgun (WGS) entry which is preliminary data.</text>
</comment>
<organism evidence="2 3">
    <name type="scientific">Ammoniphilus oxalaticus</name>
    <dbReference type="NCBI Taxonomy" id="66863"/>
    <lineage>
        <taxon>Bacteria</taxon>
        <taxon>Bacillati</taxon>
        <taxon>Bacillota</taxon>
        <taxon>Bacilli</taxon>
        <taxon>Bacillales</taxon>
        <taxon>Paenibacillaceae</taxon>
        <taxon>Aneurinibacillus group</taxon>
        <taxon>Ammoniphilus</taxon>
    </lineage>
</organism>
<dbReference type="EMBL" id="MCHY01000006">
    <property type="protein sequence ID" value="RKD25809.1"/>
    <property type="molecule type" value="Genomic_DNA"/>
</dbReference>
<dbReference type="Pfam" id="PF04754">
    <property type="entry name" value="Transposase_31"/>
    <property type="match status" value="1"/>
</dbReference>
<reference evidence="2 3" key="1">
    <citation type="submission" date="2016-08" db="EMBL/GenBank/DDBJ databases">
        <title>Novel Firmicute Genomes.</title>
        <authorList>
            <person name="Poppleton D.I."/>
            <person name="Gribaldo S."/>
        </authorList>
    </citation>
    <scope>NUCLEOTIDE SEQUENCE [LARGE SCALE GENOMIC DNA]</scope>
    <source>
        <strain evidence="2 3">RAOx-1</strain>
    </source>
</reference>
<dbReference type="GO" id="GO:0006310">
    <property type="term" value="P:DNA recombination"/>
    <property type="evidence" value="ECO:0007669"/>
    <property type="project" value="TreeGrafter"/>
</dbReference>
<evidence type="ECO:0000313" key="2">
    <source>
        <dbReference type="EMBL" id="RKD25809.1"/>
    </source>
</evidence>
<evidence type="ECO:0000313" key="3">
    <source>
        <dbReference type="Proteomes" id="UP000284219"/>
    </source>
</evidence>
<dbReference type="RefSeq" id="WP_211329304.1">
    <property type="nucleotide sequence ID" value="NZ_MCHY01000006.1"/>
</dbReference>
<dbReference type="InterPro" id="IPR006842">
    <property type="entry name" value="Transposase_31"/>
</dbReference>
<keyword evidence="3" id="KW-1185">Reference proteome</keyword>
<feature type="domain" description="Transposase (putative) YhgA-like" evidence="1">
    <location>
        <begin position="4"/>
        <end position="69"/>
    </location>
</feature>
<evidence type="ECO:0000259" key="1">
    <source>
        <dbReference type="Pfam" id="PF04754"/>
    </source>
</evidence>
<dbReference type="PANTHER" id="PTHR34611">
    <property type="match status" value="1"/>
</dbReference>
<gene>
    <name evidence="2" type="ORF">BEP19_02405</name>
</gene>
<dbReference type="Proteomes" id="UP000284219">
    <property type="component" value="Unassembled WGS sequence"/>
</dbReference>
<dbReference type="InterPro" id="IPR051699">
    <property type="entry name" value="Rpn/YhgA-like_nuclease"/>
</dbReference>
<name>A0A419SNL1_9BACL</name>
<dbReference type="GO" id="GO:1990238">
    <property type="term" value="F:double-stranded DNA endonuclease activity"/>
    <property type="evidence" value="ECO:0007669"/>
    <property type="project" value="TreeGrafter"/>
</dbReference>
<dbReference type="PANTHER" id="PTHR34611:SF2">
    <property type="entry name" value="INACTIVE RECOMBINATION-PROMOTING NUCLEASE-LIKE PROTEIN RPNE-RELATED"/>
    <property type="match status" value="1"/>
</dbReference>